<protein>
    <recommendedName>
        <fullName evidence="3">CxC1-like cysteine cluster associated with KDZ transposases domain-containing protein</fullName>
    </recommendedName>
</protein>
<organism evidence="1 2">
    <name type="scientific">Wolfiporia cocos (strain MD-104)</name>
    <name type="common">Brown rot fungus</name>
    <dbReference type="NCBI Taxonomy" id="742152"/>
    <lineage>
        <taxon>Eukaryota</taxon>
        <taxon>Fungi</taxon>
        <taxon>Dikarya</taxon>
        <taxon>Basidiomycota</taxon>
        <taxon>Agaricomycotina</taxon>
        <taxon>Agaricomycetes</taxon>
        <taxon>Polyporales</taxon>
        <taxon>Phaeolaceae</taxon>
        <taxon>Wolfiporia</taxon>
    </lineage>
</organism>
<dbReference type="Proteomes" id="UP000218811">
    <property type="component" value="Unassembled WGS sequence"/>
</dbReference>
<keyword evidence="2" id="KW-1185">Reference proteome</keyword>
<dbReference type="EMBL" id="KB467837">
    <property type="protein sequence ID" value="PCH34935.1"/>
    <property type="molecule type" value="Genomic_DNA"/>
</dbReference>
<sequence>MNKEWEAQLPILVDAYLTWQAGLAEAGLKDATVKPWQMLVVNFFNTEIRTFTPLSACACTNEVLVRGRFLGTAPQLPMVAISFQVLEAYRQLHHICPRLSIYAQVKALCRLHAVPFNRPLVEQFSVAYDVYMDILHGVDRLIATALDRNTPNWCMLNACAPCLYYLDDEPLLKYSLLATMDGNQLLKLVDDQFRSGHLRDDGRSARTGIWILPEEVDRFKNEVRQSVHTTPSVQGTEDQVLDQDDEARDEDVAWLDLAEAEDEKLQASVEVCTERWCNAGPEAREKMFALFAVTGVFVCLCRHGHLLLICDMIRSRELYVYLNIGLQAMS</sequence>
<gene>
    <name evidence="1" type="ORF">WOLCODRAFT_111004</name>
</gene>
<evidence type="ECO:0000313" key="2">
    <source>
        <dbReference type="Proteomes" id="UP000218811"/>
    </source>
</evidence>
<evidence type="ECO:0000313" key="1">
    <source>
        <dbReference type="EMBL" id="PCH34935.1"/>
    </source>
</evidence>
<proteinExistence type="predicted"/>
<reference evidence="1 2" key="1">
    <citation type="journal article" date="2012" name="Science">
        <title>The Paleozoic origin of enzymatic lignin decomposition reconstructed from 31 fungal genomes.</title>
        <authorList>
            <person name="Floudas D."/>
            <person name="Binder M."/>
            <person name="Riley R."/>
            <person name="Barry K."/>
            <person name="Blanchette R.A."/>
            <person name="Henrissat B."/>
            <person name="Martinez A.T."/>
            <person name="Otillar R."/>
            <person name="Spatafora J.W."/>
            <person name="Yadav J.S."/>
            <person name="Aerts A."/>
            <person name="Benoit I."/>
            <person name="Boyd A."/>
            <person name="Carlson A."/>
            <person name="Copeland A."/>
            <person name="Coutinho P.M."/>
            <person name="de Vries R.P."/>
            <person name="Ferreira P."/>
            <person name="Findley K."/>
            <person name="Foster B."/>
            <person name="Gaskell J."/>
            <person name="Glotzer D."/>
            <person name="Gorecki P."/>
            <person name="Heitman J."/>
            <person name="Hesse C."/>
            <person name="Hori C."/>
            <person name="Igarashi K."/>
            <person name="Jurgens J.A."/>
            <person name="Kallen N."/>
            <person name="Kersten P."/>
            <person name="Kohler A."/>
            <person name="Kuees U."/>
            <person name="Kumar T.K.A."/>
            <person name="Kuo A."/>
            <person name="LaButti K."/>
            <person name="Larrondo L.F."/>
            <person name="Lindquist E."/>
            <person name="Ling A."/>
            <person name="Lombard V."/>
            <person name="Lucas S."/>
            <person name="Lundell T."/>
            <person name="Martin R."/>
            <person name="McLaughlin D.J."/>
            <person name="Morgenstern I."/>
            <person name="Morin E."/>
            <person name="Murat C."/>
            <person name="Nagy L.G."/>
            <person name="Nolan M."/>
            <person name="Ohm R.A."/>
            <person name="Patyshakuliyeva A."/>
            <person name="Rokas A."/>
            <person name="Ruiz-Duenas F.J."/>
            <person name="Sabat G."/>
            <person name="Salamov A."/>
            <person name="Samejima M."/>
            <person name="Schmutz J."/>
            <person name="Slot J.C."/>
            <person name="St John F."/>
            <person name="Stenlid J."/>
            <person name="Sun H."/>
            <person name="Sun S."/>
            <person name="Syed K."/>
            <person name="Tsang A."/>
            <person name="Wiebenga A."/>
            <person name="Young D."/>
            <person name="Pisabarro A."/>
            <person name="Eastwood D.C."/>
            <person name="Martin F."/>
            <person name="Cullen D."/>
            <person name="Grigoriev I.V."/>
            <person name="Hibbett D.S."/>
        </authorList>
    </citation>
    <scope>NUCLEOTIDE SEQUENCE [LARGE SCALE GENOMIC DNA]</scope>
    <source>
        <strain evidence="1 2">MD-104</strain>
    </source>
</reference>
<dbReference type="Pfam" id="PF18758">
    <property type="entry name" value="KDZ"/>
    <property type="match status" value="1"/>
</dbReference>
<dbReference type="InterPro" id="IPR040521">
    <property type="entry name" value="KDZ"/>
</dbReference>
<dbReference type="OrthoDB" id="3251205at2759"/>
<dbReference type="STRING" id="742152.A0A2H3IZR2"/>
<accession>A0A2H3IZR2</accession>
<evidence type="ECO:0008006" key="3">
    <source>
        <dbReference type="Google" id="ProtNLM"/>
    </source>
</evidence>
<dbReference type="AlphaFoldDB" id="A0A2H3IZR2"/>
<dbReference type="OMA" id="ASHEAWC"/>
<name>A0A2H3IZR2_WOLCO</name>